<dbReference type="KEGG" id="ngr:NAEGRDRAFT_55990"/>
<evidence type="ECO:0000313" key="5">
    <source>
        <dbReference type="Proteomes" id="UP000006671"/>
    </source>
</evidence>
<evidence type="ECO:0000256" key="1">
    <source>
        <dbReference type="ARBA" id="ARBA00007454"/>
    </source>
</evidence>
<dbReference type="InterPro" id="IPR040780">
    <property type="entry name" value="Rpn6_C_helix"/>
</dbReference>
<dbReference type="SUPFAM" id="SSF48452">
    <property type="entry name" value="TPR-like"/>
    <property type="match status" value="1"/>
</dbReference>
<dbReference type="Pfam" id="PF18055">
    <property type="entry name" value="RPN6_N"/>
    <property type="match status" value="1"/>
</dbReference>
<dbReference type="InParanoid" id="D2UZW5"/>
<dbReference type="OrthoDB" id="1418352at2759"/>
<dbReference type="Proteomes" id="UP000006671">
    <property type="component" value="Unassembled WGS sequence"/>
</dbReference>
<dbReference type="Gene3D" id="1.25.40.570">
    <property type="match status" value="1"/>
</dbReference>
<evidence type="ECO:0000313" key="4">
    <source>
        <dbReference type="EMBL" id="EFC50236.1"/>
    </source>
</evidence>
<keyword evidence="5" id="KW-1185">Reference proteome</keyword>
<dbReference type="RefSeq" id="XP_002682980.1">
    <property type="nucleotide sequence ID" value="XM_002682934.1"/>
</dbReference>
<evidence type="ECO:0000259" key="3">
    <source>
        <dbReference type="PROSITE" id="PS50250"/>
    </source>
</evidence>
<dbReference type="eggNOG" id="KOG1463">
    <property type="taxonomic scope" value="Eukaryota"/>
</dbReference>
<dbReference type="GeneID" id="8858921"/>
<dbReference type="InterPro" id="IPR040773">
    <property type="entry name" value="Rpn6_N"/>
</dbReference>
<protein>
    <submittedName>
        <fullName evidence="4">Predicted protein</fullName>
    </submittedName>
</protein>
<name>D2UZW5_NAEGR</name>
<dbReference type="InterPro" id="IPR000717">
    <property type="entry name" value="PCI_dom"/>
</dbReference>
<dbReference type="GO" id="GO:0030163">
    <property type="term" value="P:protein catabolic process"/>
    <property type="evidence" value="ECO:0007669"/>
    <property type="project" value="UniProtKB-ARBA"/>
</dbReference>
<accession>D2UZW5</accession>
<dbReference type="Pfam" id="PF18503">
    <property type="entry name" value="RPN6_C_helix"/>
    <property type="match status" value="1"/>
</dbReference>
<sequence>MTDNTTSDQQTFYTTLFEKATKEEEKQNTAEAIKLFTQVINGEMSKKNEVIIKKKEEAIYSLGKIYATKGDAQAIMELNKSIRPFFQDLPKAKTAKIVRTLIELVGTIKGSDAIQIEICRESIEWATTEKRSFLRQRIESRLANLLFIKKEFTESLEIITRLLREVRKLDDKALLVEIHLLESKVYHSLRNLSKSRAALTSARTDANAIYCPPLLQAEIDMQSGVLHAEEKDYKTAFSYFFEAFEGYSNFDDYTAVMCLKYMLLCKVCTNNPDDVQTLLSTKTALKYTGREVDSMKAVSVAYQERSLHSFEKALSEFEGELKNDPIISSHLSELYDNLLEQHLLRIIEPFSRVQITHVSSLIDLPRTRVERKLSQMILDNKLNGILDQGNDCIIVYEETKKDECYPAALETIENMDSVMDSLFERAKALTK</sequence>
<keyword evidence="2" id="KW-0647">Proteasome</keyword>
<gene>
    <name evidence="4" type="ORF">NAEGRDRAFT_55990</name>
</gene>
<dbReference type="SMART" id="SM00753">
    <property type="entry name" value="PAM"/>
    <property type="match status" value="1"/>
</dbReference>
<dbReference type="InterPro" id="IPR011990">
    <property type="entry name" value="TPR-like_helical_dom_sf"/>
</dbReference>
<dbReference type="EMBL" id="GG738846">
    <property type="protein sequence ID" value="EFC50236.1"/>
    <property type="molecule type" value="Genomic_DNA"/>
</dbReference>
<dbReference type="VEuPathDB" id="AmoebaDB:NAEGRDRAFT_55990"/>
<organism evidence="5">
    <name type="scientific">Naegleria gruberi</name>
    <name type="common">Amoeba</name>
    <dbReference type="NCBI Taxonomy" id="5762"/>
    <lineage>
        <taxon>Eukaryota</taxon>
        <taxon>Discoba</taxon>
        <taxon>Heterolobosea</taxon>
        <taxon>Tetramitia</taxon>
        <taxon>Eutetramitia</taxon>
        <taxon>Vahlkampfiidae</taxon>
        <taxon>Naegleria</taxon>
    </lineage>
</organism>
<dbReference type="PANTHER" id="PTHR10678">
    <property type="entry name" value="26S PROTEASOME NON-ATPASE REGULATORY SUBUNIT 11/COP9 SIGNALOSOME COMPLEX SUBUNIT 2"/>
    <property type="match status" value="1"/>
</dbReference>
<dbReference type="FunFam" id="1.25.40.570:FF:000007">
    <property type="entry name" value="26S proteasome non-ATPase regulatory subunit 11"/>
    <property type="match status" value="1"/>
</dbReference>
<dbReference type="InterPro" id="IPR050871">
    <property type="entry name" value="26S_Proteasome/COP9_Components"/>
</dbReference>
<dbReference type="SMART" id="SM00088">
    <property type="entry name" value="PINT"/>
    <property type="match status" value="1"/>
</dbReference>
<reference evidence="4 5" key="1">
    <citation type="journal article" date="2010" name="Cell">
        <title>The genome of Naegleria gruberi illuminates early eukaryotic versatility.</title>
        <authorList>
            <person name="Fritz-Laylin L.K."/>
            <person name="Prochnik S.E."/>
            <person name="Ginger M.L."/>
            <person name="Dacks J.B."/>
            <person name="Carpenter M.L."/>
            <person name="Field M.C."/>
            <person name="Kuo A."/>
            <person name="Paredez A."/>
            <person name="Chapman J."/>
            <person name="Pham J."/>
            <person name="Shu S."/>
            <person name="Neupane R."/>
            <person name="Cipriano M."/>
            <person name="Mancuso J."/>
            <person name="Tu H."/>
            <person name="Salamov A."/>
            <person name="Lindquist E."/>
            <person name="Shapiro H."/>
            <person name="Lucas S."/>
            <person name="Grigoriev I.V."/>
            <person name="Cande W.Z."/>
            <person name="Fulton C."/>
            <person name="Rokhsar D.S."/>
            <person name="Dawson S.C."/>
        </authorList>
    </citation>
    <scope>NUCLEOTIDE SEQUENCE [LARGE SCALE GENOMIC DNA]</scope>
    <source>
        <strain evidence="4 5">NEG-M</strain>
    </source>
</reference>
<comment type="similarity">
    <text evidence="1">Belongs to the proteasome subunit S9 family.</text>
</comment>
<dbReference type="OMA" id="ESKIYHA"/>
<dbReference type="GO" id="GO:0000502">
    <property type="term" value="C:proteasome complex"/>
    <property type="evidence" value="ECO:0007669"/>
    <property type="project" value="UniProtKB-KW"/>
</dbReference>
<dbReference type="SUPFAM" id="SSF46785">
    <property type="entry name" value="Winged helix' DNA-binding domain"/>
    <property type="match status" value="1"/>
</dbReference>
<proteinExistence type="inferred from homology"/>
<dbReference type="AlphaFoldDB" id="D2UZW5"/>
<evidence type="ECO:0000256" key="2">
    <source>
        <dbReference type="ARBA" id="ARBA00022942"/>
    </source>
</evidence>
<feature type="domain" description="PCI" evidence="3">
    <location>
        <begin position="232"/>
        <end position="400"/>
    </location>
</feature>
<dbReference type="FunCoup" id="D2UZW5">
    <property type="interactions" value="549"/>
</dbReference>
<dbReference type="InterPro" id="IPR036390">
    <property type="entry name" value="WH_DNA-bd_sf"/>
</dbReference>
<dbReference type="PROSITE" id="PS50250">
    <property type="entry name" value="PCI"/>
    <property type="match status" value="1"/>
</dbReference>
<dbReference type="STRING" id="5762.D2UZW5"/>
<dbReference type="Pfam" id="PF01399">
    <property type="entry name" value="PCI"/>
    <property type="match status" value="1"/>
</dbReference>